<proteinExistence type="inferred from homology"/>
<feature type="region of interest" description="Disordered" evidence="5">
    <location>
        <begin position="86"/>
        <end position="106"/>
    </location>
</feature>
<evidence type="ECO:0000256" key="4">
    <source>
        <dbReference type="ARBA" id="ARBA00023163"/>
    </source>
</evidence>
<evidence type="ECO:0000256" key="2">
    <source>
        <dbReference type="ARBA" id="ARBA00023015"/>
    </source>
</evidence>
<accession>A0A101PPH8</accession>
<evidence type="ECO:0000259" key="6">
    <source>
        <dbReference type="Pfam" id="PF08281"/>
    </source>
</evidence>
<dbReference type="InterPro" id="IPR013249">
    <property type="entry name" value="RNA_pol_sigma70_r4_t2"/>
</dbReference>
<organism evidence="7 8">
    <name type="scientific">Streptomyces corchorusii</name>
    <name type="common">Streptomyces chibaensis</name>
    <dbReference type="NCBI Taxonomy" id="1903"/>
    <lineage>
        <taxon>Bacteria</taxon>
        <taxon>Bacillati</taxon>
        <taxon>Actinomycetota</taxon>
        <taxon>Actinomycetes</taxon>
        <taxon>Kitasatosporales</taxon>
        <taxon>Streptomycetaceae</taxon>
        <taxon>Streptomyces</taxon>
    </lineage>
</organism>
<keyword evidence="3" id="KW-0731">Sigma factor</keyword>
<protein>
    <recommendedName>
        <fullName evidence="6">RNA polymerase sigma factor 70 region 4 type 2 domain-containing protein</fullName>
    </recommendedName>
</protein>
<dbReference type="Pfam" id="PF08281">
    <property type="entry name" value="Sigma70_r4_2"/>
    <property type="match status" value="1"/>
</dbReference>
<evidence type="ECO:0000256" key="5">
    <source>
        <dbReference type="SAM" id="MobiDB-lite"/>
    </source>
</evidence>
<evidence type="ECO:0000313" key="7">
    <source>
        <dbReference type="EMBL" id="KUN15093.1"/>
    </source>
</evidence>
<dbReference type="GO" id="GO:0003677">
    <property type="term" value="F:DNA binding"/>
    <property type="evidence" value="ECO:0007669"/>
    <property type="project" value="InterPro"/>
</dbReference>
<keyword evidence="2" id="KW-0805">Transcription regulation</keyword>
<keyword evidence="4" id="KW-0804">Transcription</keyword>
<dbReference type="InterPro" id="IPR013324">
    <property type="entry name" value="RNA_pol_sigma_r3/r4-like"/>
</dbReference>
<dbReference type="Proteomes" id="UP000053398">
    <property type="component" value="Unassembled WGS sequence"/>
</dbReference>
<reference evidence="7 8" key="1">
    <citation type="submission" date="2015-10" db="EMBL/GenBank/DDBJ databases">
        <title>Draft genome sequence of Streptomyces corchorusii DSM 40340, type strain for the species Streptomyces corchorusii.</title>
        <authorList>
            <person name="Ruckert C."/>
            <person name="Winkler A."/>
            <person name="Kalinowski J."/>
            <person name="Kampfer P."/>
            <person name="Glaeser S."/>
        </authorList>
    </citation>
    <scope>NUCLEOTIDE SEQUENCE [LARGE SCALE GENOMIC DNA]</scope>
    <source>
        <strain evidence="7 8">DSM 40340</strain>
    </source>
</reference>
<comment type="similarity">
    <text evidence="1">Belongs to the sigma-70 factor family. ECF subfamily.</text>
</comment>
<evidence type="ECO:0000256" key="1">
    <source>
        <dbReference type="ARBA" id="ARBA00010641"/>
    </source>
</evidence>
<dbReference type="Gene3D" id="1.10.10.10">
    <property type="entry name" value="Winged helix-like DNA-binding domain superfamily/Winged helix DNA-binding domain"/>
    <property type="match status" value="1"/>
</dbReference>
<gene>
    <name evidence="7" type="ORF">AQJ11_43830</name>
</gene>
<comment type="caution">
    <text evidence="7">The sequence shown here is derived from an EMBL/GenBank/DDBJ whole genome shotgun (WGS) entry which is preliminary data.</text>
</comment>
<feature type="domain" description="RNA polymerase sigma factor 70 region 4 type 2" evidence="6">
    <location>
        <begin position="47"/>
        <end position="96"/>
    </location>
</feature>
<dbReference type="InterPro" id="IPR036388">
    <property type="entry name" value="WH-like_DNA-bd_sf"/>
</dbReference>
<feature type="region of interest" description="Disordered" evidence="5">
    <location>
        <begin position="1"/>
        <end position="21"/>
    </location>
</feature>
<evidence type="ECO:0000256" key="3">
    <source>
        <dbReference type="ARBA" id="ARBA00023082"/>
    </source>
</evidence>
<feature type="compositionally biased region" description="Basic residues" evidence="5">
    <location>
        <begin position="87"/>
        <end position="106"/>
    </location>
</feature>
<name>A0A101PPH8_STRCK</name>
<dbReference type="SUPFAM" id="SSF88659">
    <property type="entry name" value="Sigma3 and sigma4 domains of RNA polymerase sigma factors"/>
    <property type="match status" value="1"/>
</dbReference>
<dbReference type="RefSeq" id="WP_059267223.1">
    <property type="nucleotide sequence ID" value="NZ_KQ948383.1"/>
</dbReference>
<dbReference type="EMBL" id="LMWP01000074">
    <property type="protein sequence ID" value="KUN15093.1"/>
    <property type="molecule type" value="Genomic_DNA"/>
</dbReference>
<sequence>MTVAPTVDGRSTAASANDRTTAVHDAVRAAPGAMRSQLAAADCRLGLYTAIAALPVGQFDVIILHYVLGYPCSRVAGIMGISAGTVRTHRRQARKAHRRQTRHRPA</sequence>
<evidence type="ECO:0000313" key="8">
    <source>
        <dbReference type="Proteomes" id="UP000053398"/>
    </source>
</evidence>
<keyword evidence="8" id="KW-1185">Reference proteome</keyword>
<dbReference type="GO" id="GO:0006352">
    <property type="term" value="P:DNA-templated transcription initiation"/>
    <property type="evidence" value="ECO:0007669"/>
    <property type="project" value="InterPro"/>
</dbReference>
<dbReference type="GO" id="GO:0016987">
    <property type="term" value="F:sigma factor activity"/>
    <property type="evidence" value="ECO:0007669"/>
    <property type="project" value="UniProtKB-KW"/>
</dbReference>
<dbReference type="AlphaFoldDB" id="A0A101PPH8"/>